<evidence type="ECO:0000256" key="4">
    <source>
        <dbReference type="PROSITE-ProRule" id="PRU00175"/>
    </source>
</evidence>
<evidence type="ECO:0000256" key="3">
    <source>
        <dbReference type="ARBA" id="ARBA00022833"/>
    </source>
</evidence>
<keyword evidence="7" id="KW-1185">Reference proteome</keyword>
<reference evidence="6" key="1">
    <citation type="journal article" date="2023" name="Mol. Phylogenet. Evol.">
        <title>Genome-scale phylogeny and comparative genomics of the fungal order Sordariales.</title>
        <authorList>
            <person name="Hensen N."/>
            <person name="Bonometti L."/>
            <person name="Westerberg I."/>
            <person name="Brannstrom I.O."/>
            <person name="Guillou S."/>
            <person name="Cros-Aarteil S."/>
            <person name="Calhoun S."/>
            <person name="Haridas S."/>
            <person name="Kuo A."/>
            <person name="Mondo S."/>
            <person name="Pangilinan J."/>
            <person name="Riley R."/>
            <person name="LaButti K."/>
            <person name="Andreopoulos B."/>
            <person name="Lipzen A."/>
            <person name="Chen C."/>
            <person name="Yan M."/>
            <person name="Daum C."/>
            <person name="Ng V."/>
            <person name="Clum A."/>
            <person name="Steindorff A."/>
            <person name="Ohm R.A."/>
            <person name="Martin F."/>
            <person name="Silar P."/>
            <person name="Natvig D.O."/>
            <person name="Lalanne C."/>
            <person name="Gautier V."/>
            <person name="Ament-Velasquez S.L."/>
            <person name="Kruys A."/>
            <person name="Hutchinson M.I."/>
            <person name="Powell A.J."/>
            <person name="Barry K."/>
            <person name="Miller A.N."/>
            <person name="Grigoriev I.V."/>
            <person name="Debuchy R."/>
            <person name="Gladieux P."/>
            <person name="Hiltunen Thoren M."/>
            <person name="Johannesson H."/>
        </authorList>
    </citation>
    <scope>NUCLEOTIDE SEQUENCE</scope>
    <source>
        <strain evidence="6">CBS 508.74</strain>
    </source>
</reference>
<keyword evidence="1" id="KW-0479">Metal-binding</keyword>
<dbReference type="Pfam" id="PF13445">
    <property type="entry name" value="zf-RING_UBOX"/>
    <property type="match status" value="1"/>
</dbReference>
<dbReference type="InterPro" id="IPR027370">
    <property type="entry name" value="Znf-RING_euk"/>
</dbReference>
<feature type="domain" description="RING-type" evidence="5">
    <location>
        <begin position="172"/>
        <end position="234"/>
    </location>
</feature>
<dbReference type="Proteomes" id="UP001302812">
    <property type="component" value="Unassembled WGS sequence"/>
</dbReference>
<dbReference type="AlphaFoldDB" id="A0AAN6T9X0"/>
<keyword evidence="2 4" id="KW-0863">Zinc-finger</keyword>
<dbReference type="EMBL" id="MU853357">
    <property type="protein sequence ID" value="KAK4109242.1"/>
    <property type="molecule type" value="Genomic_DNA"/>
</dbReference>
<protein>
    <recommendedName>
        <fullName evidence="5">RING-type domain-containing protein</fullName>
    </recommendedName>
</protein>
<name>A0AAN6T9X0_9PEZI</name>
<dbReference type="RefSeq" id="XP_064666812.1">
    <property type="nucleotide sequence ID" value="XM_064813829.1"/>
</dbReference>
<evidence type="ECO:0000313" key="7">
    <source>
        <dbReference type="Proteomes" id="UP001302812"/>
    </source>
</evidence>
<dbReference type="GeneID" id="89937954"/>
<comment type="caution">
    <text evidence="6">The sequence shown here is derived from an EMBL/GenBank/DDBJ whole genome shotgun (WGS) entry which is preliminary data.</text>
</comment>
<organism evidence="6 7">
    <name type="scientific">Canariomyces notabilis</name>
    <dbReference type="NCBI Taxonomy" id="2074819"/>
    <lineage>
        <taxon>Eukaryota</taxon>
        <taxon>Fungi</taxon>
        <taxon>Dikarya</taxon>
        <taxon>Ascomycota</taxon>
        <taxon>Pezizomycotina</taxon>
        <taxon>Sordariomycetes</taxon>
        <taxon>Sordariomycetidae</taxon>
        <taxon>Sordariales</taxon>
        <taxon>Chaetomiaceae</taxon>
        <taxon>Canariomyces</taxon>
    </lineage>
</organism>
<accession>A0AAN6T9X0</accession>
<dbReference type="Gene3D" id="3.30.40.10">
    <property type="entry name" value="Zinc/RING finger domain, C3HC4 (zinc finger)"/>
    <property type="match status" value="1"/>
</dbReference>
<dbReference type="SUPFAM" id="SSF57850">
    <property type="entry name" value="RING/U-box"/>
    <property type="match status" value="1"/>
</dbReference>
<keyword evidence="3" id="KW-0862">Zinc</keyword>
<evidence type="ECO:0000259" key="5">
    <source>
        <dbReference type="PROSITE" id="PS50089"/>
    </source>
</evidence>
<evidence type="ECO:0000256" key="1">
    <source>
        <dbReference type="ARBA" id="ARBA00022723"/>
    </source>
</evidence>
<sequence>MSPLCNRIITNWERRSAKPDPLSGRLWRHKPIVNLRLMSPAMAAQFWHSLPGGEADSEAVPLRWAFFPKGPNPDFSHLHHINFVAEYESDEEEQEESDDDSVIIFTETPPDADCMAAFPTEEVIQYTSDEVSYASSYSFPQTPFQLDYSFWPNVRHYLKSSFSKPRVSDPMCTLCRQRMHIPHLSPYLNKGGSNVADPNLQAVVLPCGHIYHSDCFDKLDHSYEERSRYTMCPT</sequence>
<gene>
    <name evidence="6" type="ORF">N656DRAFT_771107</name>
</gene>
<dbReference type="InterPro" id="IPR013083">
    <property type="entry name" value="Znf_RING/FYVE/PHD"/>
</dbReference>
<evidence type="ECO:0000313" key="6">
    <source>
        <dbReference type="EMBL" id="KAK4109242.1"/>
    </source>
</evidence>
<dbReference type="GO" id="GO:0008270">
    <property type="term" value="F:zinc ion binding"/>
    <property type="evidence" value="ECO:0007669"/>
    <property type="project" value="UniProtKB-KW"/>
</dbReference>
<evidence type="ECO:0000256" key="2">
    <source>
        <dbReference type="ARBA" id="ARBA00022771"/>
    </source>
</evidence>
<dbReference type="InterPro" id="IPR001841">
    <property type="entry name" value="Znf_RING"/>
</dbReference>
<proteinExistence type="predicted"/>
<dbReference type="PROSITE" id="PS50089">
    <property type="entry name" value="ZF_RING_2"/>
    <property type="match status" value="1"/>
</dbReference>
<reference evidence="6" key="2">
    <citation type="submission" date="2023-05" db="EMBL/GenBank/DDBJ databases">
        <authorList>
            <consortium name="Lawrence Berkeley National Laboratory"/>
            <person name="Steindorff A."/>
            <person name="Hensen N."/>
            <person name="Bonometti L."/>
            <person name="Westerberg I."/>
            <person name="Brannstrom I.O."/>
            <person name="Guillou S."/>
            <person name="Cros-Aarteil S."/>
            <person name="Calhoun S."/>
            <person name="Haridas S."/>
            <person name="Kuo A."/>
            <person name="Mondo S."/>
            <person name="Pangilinan J."/>
            <person name="Riley R."/>
            <person name="Labutti K."/>
            <person name="Andreopoulos B."/>
            <person name="Lipzen A."/>
            <person name="Chen C."/>
            <person name="Yanf M."/>
            <person name="Daum C."/>
            <person name="Ng V."/>
            <person name="Clum A."/>
            <person name="Ohm R."/>
            <person name="Martin F."/>
            <person name="Silar P."/>
            <person name="Natvig D."/>
            <person name="Lalanne C."/>
            <person name="Gautier V."/>
            <person name="Ament-Velasquez S.L."/>
            <person name="Kruys A."/>
            <person name="Hutchinson M.I."/>
            <person name="Powell A.J."/>
            <person name="Barry K."/>
            <person name="Miller A.N."/>
            <person name="Grigoriev I.V."/>
            <person name="Debuchy R."/>
            <person name="Gladieux P."/>
            <person name="Thoren M.H."/>
            <person name="Johannesson H."/>
        </authorList>
    </citation>
    <scope>NUCLEOTIDE SEQUENCE</scope>
    <source>
        <strain evidence="6">CBS 508.74</strain>
    </source>
</reference>